<dbReference type="PROSITE" id="PS51257">
    <property type="entry name" value="PROKAR_LIPOPROTEIN"/>
    <property type="match status" value="1"/>
</dbReference>
<name>A0A0F9FAD2_9ZZZZ</name>
<gene>
    <name evidence="1" type="ORF">LCGC14_1976120</name>
</gene>
<evidence type="ECO:0000313" key="1">
    <source>
        <dbReference type="EMBL" id="KKL83304.1"/>
    </source>
</evidence>
<dbReference type="AlphaFoldDB" id="A0A0F9FAD2"/>
<reference evidence="1" key="1">
    <citation type="journal article" date="2015" name="Nature">
        <title>Complex archaea that bridge the gap between prokaryotes and eukaryotes.</title>
        <authorList>
            <person name="Spang A."/>
            <person name="Saw J.H."/>
            <person name="Jorgensen S.L."/>
            <person name="Zaremba-Niedzwiedzka K."/>
            <person name="Martijn J."/>
            <person name="Lind A.E."/>
            <person name="van Eijk R."/>
            <person name="Schleper C."/>
            <person name="Guy L."/>
            <person name="Ettema T.J."/>
        </authorList>
    </citation>
    <scope>NUCLEOTIDE SEQUENCE</scope>
</reference>
<feature type="non-terminal residue" evidence="1">
    <location>
        <position position="153"/>
    </location>
</feature>
<accession>A0A0F9FAD2</accession>
<organism evidence="1">
    <name type="scientific">marine sediment metagenome</name>
    <dbReference type="NCBI Taxonomy" id="412755"/>
    <lineage>
        <taxon>unclassified sequences</taxon>
        <taxon>metagenomes</taxon>
        <taxon>ecological metagenomes</taxon>
    </lineage>
</organism>
<sequence length="153" mass="17814">MIKLNWFLLLFLLISCKSNIKLEISQKEIIENQMIAKTGKELENEKQLILSGFGGSSLKGYEHLAISFDYFNPLTIKKARKLILFTANRFLNNLNSNDVLKTLQTNQYEIQNIKIMIFCYMADKSSARPPNLGSIWLIKNKIYYNLREEDLKT</sequence>
<comment type="caution">
    <text evidence="1">The sequence shown here is derived from an EMBL/GenBank/DDBJ whole genome shotgun (WGS) entry which is preliminary data.</text>
</comment>
<evidence type="ECO:0008006" key="2">
    <source>
        <dbReference type="Google" id="ProtNLM"/>
    </source>
</evidence>
<protein>
    <recommendedName>
        <fullName evidence="2">Lipoprotein</fullName>
    </recommendedName>
</protein>
<dbReference type="EMBL" id="LAZR01022019">
    <property type="protein sequence ID" value="KKL83304.1"/>
    <property type="molecule type" value="Genomic_DNA"/>
</dbReference>
<proteinExistence type="predicted"/>